<evidence type="ECO:0000259" key="2">
    <source>
        <dbReference type="Pfam" id="PF19816"/>
    </source>
</evidence>
<gene>
    <name evidence="3" type="ORF">ACIP2Z_09190</name>
</gene>
<dbReference type="Pfam" id="PF19816">
    <property type="entry name" value="DUF6299"/>
    <property type="match status" value="1"/>
</dbReference>
<feature type="chain" id="PRO_5045184285" evidence="1">
    <location>
        <begin position="27"/>
        <end position="148"/>
    </location>
</feature>
<dbReference type="EMBL" id="JBIVGG010000004">
    <property type="protein sequence ID" value="MFJ4079115.1"/>
    <property type="molecule type" value="Genomic_DNA"/>
</dbReference>
<dbReference type="InterPro" id="IPR046266">
    <property type="entry name" value="DUF6299"/>
</dbReference>
<dbReference type="Proteomes" id="UP001617511">
    <property type="component" value="Unassembled WGS sequence"/>
</dbReference>
<dbReference type="RefSeq" id="WP_359633667.1">
    <property type="nucleotide sequence ID" value="NZ_JBEYEN010000006.1"/>
</dbReference>
<accession>A0ABW8FBL3</accession>
<keyword evidence="4" id="KW-1185">Reference proteome</keyword>
<organism evidence="3 4">
    <name type="scientific">Streptomyces iakyrus</name>
    <dbReference type="NCBI Taxonomy" id="68219"/>
    <lineage>
        <taxon>Bacteria</taxon>
        <taxon>Bacillati</taxon>
        <taxon>Actinomycetota</taxon>
        <taxon>Actinomycetes</taxon>
        <taxon>Kitasatosporales</taxon>
        <taxon>Streptomycetaceae</taxon>
        <taxon>Streptomyces</taxon>
    </lineage>
</organism>
<feature type="domain" description="DUF6299" evidence="2">
    <location>
        <begin position="31"/>
        <end position="143"/>
    </location>
</feature>
<reference evidence="3 4" key="1">
    <citation type="submission" date="2024-10" db="EMBL/GenBank/DDBJ databases">
        <title>The Natural Products Discovery Center: Release of the First 8490 Sequenced Strains for Exploring Actinobacteria Biosynthetic Diversity.</title>
        <authorList>
            <person name="Kalkreuter E."/>
            <person name="Kautsar S.A."/>
            <person name="Yang D."/>
            <person name="Bader C.D."/>
            <person name="Teijaro C.N."/>
            <person name="Fluegel L."/>
            <person name="Davis C.M."/>
            <person name="Simpson J.R."/>
            <person name="Lauterbach L."/>
            <person name="Steele A.D."/>
            <person name="Gui C."/>
            <person name="Meng S."/>
            <person name="Li G."/>
            <person name="Viehrig K."/>
            <person name="Ye F."/>
            <person name="Su P."/>
            <person name="Kiefer A.F."/>
            <person name="Nichols A."/>
            <person name="Cepeda A.J."/>
            <person name="Yan W."/>
            <person name="Fan B."/>
            <person name="Jiang Y."/>
            <person name="Adhikari A."/>
            <person name="Zheng C.-J."/>
            <person name="Schuster L."/>
            <person name="Cowan T.M."/>
            <person name="Smanski M.J."/>
            <person name="Chevrette M.G."/>
            <person name="De Carvalho L.P.S."/>
            <person name="Shen B."/>
        </authorList>
    </citation>
    <scope>NUCLEOTIDE SEQUENCE [LARGE SCALE GENOMIC DNA]</scope>
    <source>
        <strain evidence="3 4">NPDC089932</strain>
    </source>
</reference>
<proteinExistence type="predicted"/>
<evidence type="ECO:0000313" key="4">
    <source>
        <dbReference type="Proteomes" id="UP001617511"/>
    </source>
</evidence>
<keyword evidence="1" id="KW-0732">Signal</keyword>
<protein>
    <submittedName>
        <fullName evidence="3">DUF6299 family protein</fullName>
    </submittedName>
</protein>
<comment type="caution">
    <text evidence="3">The sequence shown here is derived from an EMBL/GenBank/DDBJ whole genome shotgun (WGS) entry which is preliminary data.</text>
</comment>
<evidence type="ECO:0000256" key="1">
    <source>
        <dbReference type="SAM" id="SignalP"/>
    </source>
</evidence>
<sequence length="148" mass="14688">MRVRPLLGAAAGAALLLLAGAAPATASALAPTGSVTVDAVGRIAADGTVTLSGTYRCAGSSGPVFVGSSVSQGASTTRYGIGGTRAVCDGAEHRWVNSGRTGSSALVAGAAHVQATVMELRSFGGLPLPVFHAVQDQDVTLTQARARR</sequence>
<name>A0ABW8FBL3_9ACTN</name>
<feature type="signal peptide" evidence="1">
    <location>
        <begin position="1"/>
        <end position="26"/>
    </location>
</feature>
<evidence type="ECO:0000313" key="3">
    <source>
        <dbReference type="EMBL" id="MFJ4079115.1"/>
    </source>
</evidence>